<reference evidence="7 8" key="1">
    <citation type="submission" date="2021-03" db="EMBL/GenBank/DDBJ databases">
        <title>Genomic Encyclopedia of Type Strains, Phase IV (KMG-IV): sequencing the most valuable type-strain genomes for metagenomic binning, comparative biology and taxonomic classification.</title>
        <authorList>
            <person name="Goeker M."/>
        </authorList>
    </citation>
    <scope>NUCLEOTIDE SEQUENCE [LARGE SCALE GENOMIC DNA]</scope>
    <source>
        <strain evidence="7 8">DSM 28783</strain>
    </source>
</reference>
<evidence type="ECO:0000259" key="4">
    <source>
        <dbReference type="Pfam" id="PF13802"/>
    </source>
</evidence>
<dbReference type="InterPro" id="IPR011013">
    <property type="entry name" value="Gal_mutarotase_sf_dom"/>
</dbReference>
<dbReference type="Gene3D" id="2.60.40.1180">
    <property type="entry name" value="Golgi alpha-mannosidase II"/>
    <property type="match status" value="2"/>
</dbReference>
<feature type="domain" description="Glycoside hydrolase family 31 N-terminal" evidence="4">
    <location>
        <begin position="27"/>
        <end position="211"/>
    </location>
</feature>
<dbReference type="Gene3D" id="3.20.20.80">
    <property type="entry name" value="Glycosidases"/>
    <property type="match status" value="1"/>
</dbReference>
<dbReference type="PANTHER" id="PTHR22762">
    <property type="entry name" value="ALPHA-GLUCOSIDASE"/>
    <property type="match status" value="1"/>
</dbReference>
<dbReference type="SUPFAM" id="SSF51011">
    <property type="entry name" value="Glycosyl hydrolase domain"/>
    <property type="match status" value="1"/>
</dbReference>
<dbReference type="CDD" id="cd06599">
    <property type="entry name" value="GH31_glycosidase_Aec37"/>
    <property type="match status" value="1"/>
</dbReference>
<accession>A0ABS4KRJ2</accession>
<dbReference type="EC" id="3.2.1.20" evidence="7"/>
<evidence type="ECO:0000259" key="3">
    <source>
        <dbReference type="Pfam" id="PF01055"/>
    </source>
</evidence>
<dbReference type="InterPro" id="IPR000322">
    <property type="entry name" value="Glyco_hydro_31_TIM"/>
</dbReference>
<proteinExistence type="inferred from homology"/>
<dbReference type="SUPFAM" id="SSF74650">
    <property type="entry name" value="Galactose mutarotase-like"/>
    <property type="match status" value="1"/>
</dbReference>
<dbReference type="GO" id="GO:0004558">
    <property type="term" value="F:alpha-1,4-glucosidase activity"/>
    <property type="evidence" value="ECO:0007669"/>
    <property type="project" value="UniProtKB-EC"/>
</dbReference>
<evidence type="ECO:0000313" key="7">
    <source>
        <dbReference type="EMBL" id="MBP2032647.1"/>
    </source>
</evidence>
<dbReference type="Gene3D" id="2.60.40.1760">
    <property type="entry name" value="glycosyl hydrolase (family 31)"/>
    <property type="match status" value="1"/>
</dbReference>
<dbReference type="InterPro" id="IPR017853">
    <property type="entry name" value="GH"/>
</dbReference>
<name>A0ABS4KRJ2_9CLOT</name>
<dbReference type="InterPro" id="IPR025887">
    <property type="entry name" value="Glyco_hydro_31_N_dom"/>
</dbReference>
<dbReference type="CDD" id="cd14752">
    <property type="entry name" value="GH31_N"/>
    <property type="match status" value="1"/>
</dbReference>
<comment type="caution">
    <text evidence="7">The sequence shown here is derived from an EMBL/GenBank/DDBJ whole genome shotgun (WGS) entry which is preliminary data.</text>
</comment>
<dbReference type="Pfam" id="PF21365">
    <property type="entry name" value="Glyco_hydro_31_3rd"/>
    <property type="match status" value="1"/>
</dbReference>
<feature type="domain" description="Glycosyl hydrolase family 31 C-terminal" evidence="6">
    <location>
        <begin position="595"/>
        <end position="682"/>
    </location>
</feature>
<evidence type="ECO:0000256" key="1">
    <source>
        <dbReference type="ARBA" id="ARBA00007806"/>
    </source>
</evidence>
<feature type="domain" description="Glycoside hydrolase family 31 TIM barrel" evidence="3">
    <location>
        <begin position="258"/>
        <end position="587"/>
    </location>
</feature>
<comment type="similarity">
    <text evidence="1 2">Belongs to the glycosyl hydrolase 31 family.</text>
</comment>
<dbReference type="Proteomes" id="UP001519307">
    <property type="component" value="Unassembled WGS sequence"/>
</dbReference>
<dbReference type="Pfam" id="PF13802">
    <property type="entry name" value="Gal_mutarotas_2"/>
    <property type="match status" value="1"/>
</dbReference>
<dbReference type="RefSeq" id="WP_209701829.1">
    <property type="nucleotide sequence ID" value="NZ_JAGGLM010000006.1"/>
</dbReference>
<dbReference type="Pfam" id="PF01055">
    <property type="entry name" value="Glyco_hydro_31_2nd"/>
    <property type="match status" value="1"/>
</dbReference>
<keyword evidence="2 7" id="KW-0326">Glycosidase</keyword>
<dbReference type="Pfam" id="PF17137">
    <property type="entry name" value="DUF5110"/>
    <property type="match status" value="1"/>
</dbReference>
<sequence>MKISNKILNIKNYDNYLDIDTNAAKYRIILLNDEIVRIRCTFDEEFQEEASYALVMTAWKDKMDNLLKNERKIVEAISTEYKDLDTHIQLSTKKLNINIYKEPFAIEITDKNGNIVQSDLKERSYVKDTLGRLYHYSCMEDTDYFYGFGEKSGYLNKKKRRMRMHNVDTIGYDSEYTDPLYKHIPFYIKFNSKNNIASGIFYNNSYDSTFDMGCERSGYWNKYSYFCADGGDLDIFFIYGPEIKDVVRNYTDLTGKTKLPPKYSLGYMGSTMYYTELEKDSDKAILQFLDKCSEKGIPCDGFFLSSGYTTGEDGKRYVFNWNYDRFKDPKDFVRQMKEKGASLAPNIKPGMLTSHPLYKEFDEAGAYIKDEKEEKSQTDRYWGGKASFVDFTNPKGRELWKKHLKESLVSCGITSIWDDNNEYEINKSESICCFEGIKKEVSALRPIMPNLMALMAKETVEEVYPNIRSYIVNRAGFAGIQRYAQTWAGDNNTSWKSLKFNIPVILGMGLSGVANQGCDIGGFFGPAPEPELFVRWVQNGIFQPRFSIHSCNTDNTVTEPWMYPSYTKYIRNAIKLRYKLVPYLYSLLFEASASGSPIMRPLIYEFQNDKKLLNESFDFMLGNFILVANVLEKGAKTRKVYLPEGATWFDWNTKHVYEGGQTIEFEVTLDSIPMFLRSGSIIPISEDLMNIHNDSAEKLKLIIEPSQESSFVLYEDDGITNNYKNKEYLKTIISIKKNNGVKIKFEKDGNYNKQVKKMTIDLICKDVAPVQISLENKKMSMFLDEKEFEAIEEGWFYDAEQKIAKIKYKNINKSYDININFSVKDLISI</sequence>
<gene>
    <name evidence="7" type="ORF">J2Z42_001321</name>
</gene>
<evidence type="ECO:0000256" key="2">
    <source>
        <dbReference type="RuleBase" id="RU361185"/>
    </source>
</evidence>
<keyword evidence="2 7" id="KW-0378">Hydrolase</keyword>
<evidence type="ECO:0000259" key="6">
    <source>
        <dbReference type="Pfam" id="PF21365"/>
    </source>
</evidence>
<keyword evidence="8" id="KW-1185">Reference proteome</keyword>
<dbReference type="InterPro" id="IPR048395">
    <property type="entry name" value="Glyco_hydro_31_C"/>
</dbReference>
<evidence type="ECO:0000313" key="8">
    <source>
        <dbReference type="Proteomes" id="UP001519307"/>
    </source>
</evidence>
<protein>
    <submittedName>
        <fullName evidence="7">Alpha-glucosidase</fullName>
        <ecNumber evidence="7">3.2.1.20</ecNumber>
    </submittedName>
</protein>
<dbReference type="EMBL" id="JAGGLM010000006">
    <property type="protein sequence ID" value="MBP2032647.1"/>
    <property type="molecule type" value="Genomic_DNA"/>
</dbReference>
<feature type="domain" description="DUF5110" evidence="5">
    <location>
        <begin position="699"/>
        <end position="763"/>
    </location>
</feature>
<organism evidence="7 8">
    <name type="scientific">Clostridium algifaecis</name>
    <dbReference type="NCBI Taxonomy" id="1472040"/>
    <lineage>
        <taxon>Bacteria</taxon>
        <taxon>Bacillati</taxon>
        <taxon>Bacillota</taxon>
        <taxon>Clostridia</taxon>
        <taxon>Eubacteriales</taxon>
        <taxon>Clostridiaceae</taxon>
        <taxon>Clostridium</taxon>
    </lineage>
</organism>
<dbReference type="InterPro" id="IPR013780">
    <property type="entry name" value="Glyco_hydro_b"/>
</dbReference>
<dbReference type="PANTHER" id="PTHR22762:SF165">
    <property type="entry name" value="PUTATIVE (AFU_ORTHOLOGUE AFUA_1G06560)-RELATED"/>
    <property type="match status" value="1"/>
</dbReference>
<dbReference type="SUPFAM" id="SSF51445">
    <property type="entry name" value="(Trans)glycosidases"/>
    <property type="match status" value="1"/>
</dbReference>
<evidence type="ECO:0000259" key="5">
    <source>
        <dbReference type="Pfam" id="PF17137"/>
    </source>
</evidence>
<dbReference type="InterPro" id="IPR033403">
    <property type="entry name" value="DUF5110"/>
</dbReference>